<reference evidence="1 2" key="1">
    <citation type="submission" date="2018-01" db="EMBL/GenBank/DDBJ databases">
        <title>Complete genome sequence of Bacteriovorax stolpii DSM12778.</title>
        <authorList>
            <person name="Tang B."/>
            <person name="Chang J."/>
        </authorList>
    </citation>
    <scope>NUCLEOTIDE SEQUENCE [LARGE SCALE GENOMIC DNA]</scope>
    <source>
        <strain evidence="1 2">DSM 12778</strain>
    </source>
</reference>
<dbReference type="KEGG" id="bsto:C0V70_02345"/>
<evidence type="ECO:0000313" key="2">
    <source>
        <dbReference type="Proteomes" id="UP000235584"/>
    </source>
</evidence>
<protein>
    <submittedName>
        <fullName evidence="1">Uncharacterized protein</fullName>
    </submittedName>
</protein>
<gene>
    <name evidence="1" type="ORF">C0V70_02345</name>
</gene>
<evidence type="ECO:0000313" key="1">
    <source>
        <dbReference type="EMBL" id="AUN96964.1"/>
    </source>
</evidence>
<name>A0A2K9NQB3_BACTC</name>
<organism evidence="1 2">
    <name type="scientific">Bacteriovorax stolpii</name>
    <name type="common">Bdellovibrio stolpii</name>
    <dbReference type="NCBI Taxonomy" id="960"/>
    <lineage>
        <taxon>Bacteria</taxon>
        <taxon>Pseudomonadati</taxon>
        <taxon>Bdellovibrionota</taxon>
        <taxon>Bacteriovoracia</taxon>
        <taxon>Bacteriovoracales</taxon>
        <taxon>Bacteriovoracaceae</taxon>
        <taxon>Bacteriovorax</taxon>
    </lineage>
</organism>
<sequence length="536" mass="60917">MKNLLSLFVLSMLLIQVGCSSFTERSPAQVDSEYFHNAFSFPATVKGKTNHKETIEKVISENISLGAYNKKDIPRSEFVASKSLPKGEAFHLELDVDPKTSQLVYRIYHAPGALQDDVASYALMDFFSKIMDSGKLDTRQAVFEMYYNARQGDPIAIDNFLKLRDSEQHYIHGIDNGVFNSDEYQKASKEIKNQRSIIASEIKALKAQRAKDKAKRKSILDALDKAPEAKQFRTLIAKNDRAGAASILKKYLPWEEMAPFEKNFWETYLEVIEKPVPLEQRVLIYRGLDGDYIHRGVIKGKELTQKEAITQNKAFIMSSGMVKNQGSWNRRLRSLESMNEKFIATTLDGSNEFAQAARISTIFKRHSENPKGSPFLSYTPNFDIADSFGGERVSAYLLDPRLLNFNYASSFDNEIEYLVPLNTFPDELVGIADIDLLPEDKKYARLDYLDAQLEKLITNEYGEAKKKEILLKIKKNTYDFFKGEYADMVAVPGKSPAASNLTFYKKFLTKGDPKPPISPKGDMNCKDLIELFWMAN</sequence>
<dbReference type="Proteomes" id="UP000235584">
    <property type="component" value="Chromosome"/>
</dbReference>
<dbReference type="EMBL" id="CP025704">
    <property type="protein sequence ID" value="AUN96964.1"/>
    <property type="molecule type" value="Genomic_DNA"/>
</dbReference>
<accession>A0A2K9NQB3</accession>
<keyword evidence="2" id="KW-1185">Reference proteome</keyword>
<dbReference type="AlphaFoldDB" id="A0A2K9NQB3"/>
<dbReference type="RefSeq" id="WP_102242259.1">
    <property type="nucleotide sequence ID" value="NZ_CP025704.1"/>
</dbReference>
<proteinExistence type="predicted"/>